<name>A0A1I5WEQ5_9BACT</name>
<keyword evidence="3" id="KW-1185">Reference proteome</keyword>
<dbReference type="EMBL" id="FOXH01000011">
    <property type="protein sequence ID" value="SFQ18182.1"/>
    <property type="molecule type" value="Genomic_DNA"/>
</dbReference>
<dbReference type="InterPro" id="IPR000200">
    <property type="entry name" value="Peptidase_C10"/>
</dbReference>
<dbReference type="RefSeq" id="WP_092018532.1">
    <property type="nucleotide sequence ID" value="NZ_FOXH01000011.1"/>
</dbReference>
<dbReference type="Gene3D" id="3.90.70.50">
    <property type="entry name" value="Peptidase C10, streptopain"/>
    <property type="match status" value="1"/>
</dbReference>
<evidence type="ECO:0000313" key="3">
    <source>
        <dbReference type="Proteomes" id="UP000199306"/>
    </source>
</evidence>
<dbReference type="STRING" id="1079859.SAMN04515674_111154"/>
<dbReference type="Pfam" id="PF01640">
    <property type="entry name" value="Peptidase_C10"/>
    <property type="match status" value="1"/>
</dbReference>
<reference evidence="2 3" key="1">
    <citation type="submission" date="2016-10" db="EMBL/GenBank/DDBJ databases">
        <authorList>
            <person name="de Groot N.N."/>
        </authorList>
    </citation>
    <scope>NUCLEOTIDE SEQUENCE [LARGE SCALE GENOMIC DNA]</scope>
    <source>
        <strain evidence="3">E92,LMG 26720,CCM 7988</strain>
    </source>
</reference>
<dbReference type="GO" id="GO:0008234">
    <property type="term" value="F:cysteine-type peptidase activity"/>
    <property type="evidence" value="ECO:0007669"/>
    <property type="project" value="InterPro"/>
</dbReference>
<evidence type="ECO:0000313" key="2">
    <source>
        <dbReference type="EMBL" id="SFQ18182.1"/>
    </source>
</evidence>
<dbReference type="SUPFAM" id="SSF54001">
    <property type="entry name" value="Cysteine proteinases"/>
    <property type="match status" value="1"/>
</dbReference>
<dbReference type="Proteomes" id="UP000199306">
    <property type="component" value="Unassembled WGS sequence"/>
</dbReference>
<dbReference type="GO" id="GO:0006508">
    <property type="term" value="P:proteolysis"/>
    <property type="evidence" value="ECO:0007669"/>
    <property type="project" value="InterPro"/>
</dbReference>
<organism evidence="2 3">
    <name type="scientific">Pseudarcicella hirudinis</name>
    <dbReference type="NCBI Taxonomy" id="1079859"/>
    <lineage>
        <taxon>Bacteria</taxon>
        <taxon>Pseudomonadati</taxon>
        <taxon>Bacteroidota</taxon>
        <taxon>Cytophagia</taxon>
        <taxon>Cytophagales</taxon>
        <taxon>Flectobacillaceae</taxon>
        <taxon>Pseudarcicella</taxon>
    </lineage>
</organism>
<dbReference type="AlphaFoldDB" id="A0A1I5WEQ5"/>
<feature type="chain" id="PRO_5011693872" evidence="1">
    <location>
        <begin position="20"/>
        <end position="281"/>
    </location>
</feature>
<protein>
    <submittedName>
        <fullName evidence="2">Peptidase C10 family protein</fullName>
    </submittedName>
</protein>
<gene>
    <name evidence="2" type="ORF">SAMN04515674_111154</name>
</gene>
<feature type="signal peptide" evidence="1">
    <location>
        <begin position="1"/>
        <end position="19"/>
    </location>
</feature>
<dbReference type="InterPro" id="IPR038765">
    <property type="entry name" value="Papain-like_cys_pep_sf"/>
</dbReference>
<dbReference type="OrthoDB" id="2235251at2"/>
<evidence type="ECO:0000256" key="1">
    <source>
        <dbReference type="SAM" id="SignalP"/>
    </source>
</evidence>
<proteinExistence type="predicted"/>
<keyword evidence="1" id="KW-0732">Signal</keyword>
<accession>A0A1I5WEQ5</accession>
<sequence>MKKTILVILSGFYSLCSYGQISAEQTAWQQPVDFSKKTFLLKTNWDQWGEYARFSPDHQVLGCWSTALAQVLYYHQLKPFGSVQYNCTKGYAVRDTLERHSLNWADFVPEITPGSAPEKKEAVARYIFMTAEAIRKDFGTGRYLEMVNPVPQLEKHFQCKAEFYTCITGDIPFPKPQMDEIVKNEKIRHLIKEDSVRLLIRNEIKAGRPVYFHFGNFSSYGHSTVIDGYHELNNTFFVHINYGSSGFRTGWYNLFEPIDVKDDLRLRAFVTIRPILPAVRN</sequence>
<dbReference type="InterPro" id="IPR044934">
    <property type="entry name" value="Streptopain_sf"/>
</dbReference>